<evidence type="ECO:0000256" key="7">
    <source>
        <dbReference type="RuleBase" id="RU003690"/>
    </source>
</evidence>
<dbReference type="EMBL" id="LGSR01000022">
    <property type="protein sequence ID" value="KOS17986.1"/>
    <property type="molecule type" value="Genomic_DNA"/>
</dbReference>
<dbReference type="PROSITE" id="PS00653">
    <property type="entry name" value="GLYCOSYL_HYDROL_F1_2"/>
    <property type="match status" value="1"/>
</dbReference>
<dbReference type="AlphaFoldDB" id="A0A0M8MRP9"/>
<dbReference type="GO" id="GO:0080079">
    <property type="term" value="F:cellobiose glucosidase activity"/>
    <property type="evidence" value="ECO:0007669"/>
    <property type="project" value="UniProtKB-ARBA"/>
</dbReference>
<evidence type="ECO:0000256" key="4">
    <source>
        <dbReference type="ARBA" id="ARBA00022801"/>
    </source>
</evidence>
<evidence type="ECO:0000256" key="6">
    <source>
        <dbReference type="ARBA" id="ARBA00056775"/>
    </source>
</evidence>
<reference evidence="8 9" key="1">
    <citation type="submission" date="2015-07" db="EMBL/GenBank/DDBJ databases">
        <title>The genome of the fungus Escovopsis weberi, a specialized disease agent of ant agriculture.</title>
        <authorList>
            <person name="de Man T.J."/>
            <person name="Stajich J.E."/>
            <person name="Kubicek C.P."/>
            <person name="Chenthamara K."/>
            <person name="Atanasova L."/>
            <person name="Druzhinina I.S."/>
            <person name="Birnbaum S."/>
            <person name="Barribeau S.M."/>
            <person name="Teiling C."/>
            <person name="Suen G."/>
            <person name="Currie C."/>
            <person name="Gerardo N.M."/>
        </authorList>
    </citation>
    <scope>NUCLEOTIDE SEQUENCE [LARGE SCALE GENOMIC DNA]</scope>
</reference>
<comment type="caution">
    <text evidence="8">The sequence shown here is derived from an EMBL/GenBank/DDBJ whole genome shotgun (WGS) entry which is preliminary data.</text>
</comment>
<dbReference type="OrthoDB" id="65569at2759"/>
<accession>A0A0M8MRP9</accession>
<evidence type="ECO:0000313" key="8">
    <source>
        <dbReference type="EMBL" id="KOS17986.1"/>
    </source>
</evidence>
<dbReference type="InterPro" id="IPR001360">
    <property type="entry name" value="Glyco_hydro_1"/>
</dbReference>
<evidence type="ECO:0000256" key="1">
    <source>
        <dbReference type="ARBA" id="ARBA00000448"/>
    </source>
</evidence>
<dbReference type="EC" id="3.2.1.21" evidence="3"/>
<evidence type="ECO:0000256" key="2">
    <source>
        <dbReference type="ARBA" id="ARBA00010838"/>
    </source>
</evidence>
<keyword evidence="4" id="KW-0378">Hydrolase</keyword>
<evidence type="ECO:0000313" key="9">
    <source>
        <dbReference type="Proteomes" id="UP000053831"/>
    </source>
</evidence>
<sequence length="472" mass="52828">MSLPQDFYWGFATASYQIEGAVDQDGRAPSIWDTFCDVPGVIADGSSGKVACDAYNRTAEDIALLKELGARAYRFSLSWSRIIPLGGRNDPVNEVGLAHYVRFVDDLLEAGITPFVTLFHWDLPQELERRYGGLRSREEFPLDFENYARVAFRGLPKVKHWATFNEPWCPAILGHSTGLHAPGRTAGRATEPWVVGHNELIAHGRAVRAYREDFRAVDGGGDGEIGIVLNGDWALPWDAADPRDVAAAERRVEFMIGWFADPIYLGDYPASMRAQLGDRLPTFTAEERALVLGSNDYYGMNHYTTNYARHRAGAPPADDDFVGHLDLLFENKQGAVIGPETQCPWLRPCPEGFRSLLVWLSGRYGRPRILVTENGTSVKGEGALGAAEVLEDDFRVRFWDGYVRAMARAREEDGVDVRGYFGWSLMDNFEWADGYGTRFGAVHVDFENGQMRRAKKSARSLAPLFESLMEKR</sequence>
<name>A0A0M8MRP9_ESCWE</name>
<dbReference type="SUPFAM" id="SSF51445">
    <property type="entry name" value="(Trans)glycosidases"/>
    <property type="match status" value="1"/>
</dbReference>
<dbReference type="PANTHER" id="PTHR10353">
    <property type="entry name" value="GLYCOSYL HYDROLASE"/>
    <property type="match status" value="1"/>
</dbReference>
<organism evidence="8 9">
    <name type="scientific">Escovopsis weberi</name>
    <dbReference type="NCBI Taxonomy" id="150374"/>
    <lineage>
        <taxon>Eukaryota</taxon>
        <taxon>Fungi</taxon>
        <taxon>Dikarya</taxon>
        <taxon>Ascomycota</taxon>
        <taxon>Pezizomycotina</taxon>
        <taxon>Sordariomycetes</taxon>
        <taxon>Hypocreomycetidae</taxon>
        <taxon>Hypocreales</taxon>
        <taxon>Hypocreaceae</taxon>
        <taxon>Escovopsis</taxon>
    </lineage>
</organism>
<protein>
    <recommendedName>
        <fullName evidence="3">beta-glucosidase</fullName>
        <ecNumber evidence="3">3.2.1.21</ecNumber>
    </recommendedName>
</protein>
<keyword evidence="5" id="KW-0326">Glycosidase</keyword>
<evidence type="ECO:0000256" key="5">
    <source>
        <dbReference type="ARBA" id="ARBA00023295"/>
    </source>
</evidence>
<dbReference type="PRINTS" id="PR00131">
    <property type="entry name" value="GLHYDRLASE1"/>
</dbReference>
<dbReference type="FunFam" id="3.20.20.80:FF:000011">
    <property type="entry name" value="Cytosolic beta-glucosidase"/>
    <property type="match status" value="1"/>
</dbReference>
<comment type="function">
    <text evidence="6">Plays an important role in cellulose degradation. Shows hydrolytic activity against several glycosidic compounds.</text>
</comment>
<keyword evidence="9" id="KW-1185">Reference proteome</keyword>
<dbReference type="InterPro" id="IPR017853">
    <property type="entry name" value="GH"/>
</dbReference>
<dbReference type="GO" id="GO:0030245">
    <property type="term" value="P:cellulose catabolic process"/>
    <property type="evidence" value="ECO:0007669"/>
    <property type="project" value="UniProtKB-ARBA"/>
</dbReference>
<dbReference type="Proteomes" id="UP000053831">
    <property type="component" value="Unassembled WGS sequence"/>
</dbReference>
<dbReference type="Gene3D" id="3.20.20.80">
    <property type="entry name" value="Glycosidases"/>
    <property type="match status" value="1"/>
</dbReference>
<dbReference type="STRING" id="150374.A0A0M8MRP9"/>
<dbReference type="PANTHER" id="PTHR10353:SF134">
    <property type="entry name" value="PUTATIVE (AFU_ORTHOLOGUE AFUA_3G12600)-RELATED"/>
    <property type="match status" value="1"/>
</dbReference>
<proteinExistence type="inferred from homology"/>
<comment type="similarity">
    <text evidence="2 7">Belongs to the glycosyl hydrolase 1 family.</text>
</comment>
<comment type="catalytic activity">
    <reaction evidence="1">
        <text>Hydrolysis of terminal, non-reducing beta-D-glucosyl residues with release of beta-D-glucose.</text>
        <dbReference type="EC" id="3.2.1.21"/>
    </reaction>
</comment>
<dbReference type="Pfam" id="PF00232">
    <property type="entry name" value="Glyco_hydro_1"/>
    <property type="match status" value="1"/>
</dbReference>
<gene>
    <name evidence="8" type="ORF">ESCO_003116</name>
</gene>
<dbReference type="InterPro" id="IPR033132">
    <property type="entry name" value="GH_1_N_CS"/>
</dbReference>
<evidence type="ECO:0000256" key="3">
    <source>
        <dbReference type="ARBA" id="ARBA00012744"/>
    </source>
</evidence>